<dbReference type="Proteomes" id="UP000184383">
    <property type="component" value="Unassembled WGS sequence"/>
</dbReference>
<reference evidence="2" key="1">
    <citation type="journal article" date="2017" name="Genome Biol.">
        <title>Comparative genomics reveals high biological diversity and specific adaptations in the industrially and medically important fungal genus Aspergillus.</title>
        <authorList>
            <person name="de Vries R.P."/>
            <person name="Riley R."/>
            <person name="Wiebenga A."/>
            <person name="Aguilar-Osorio G."/>
            <person name="Amillis S."/>
            <person name="Uchima C.A."/>
            <person name="Anderluh G."/>
            <person name="Asadollahi M."/>
            <person name="Askin M."/>
            <person name="Barry K."/>
            <person name="Battaglia E."/>
            <person name="Bayram O."/>
            <person name="Benocci T."/>
            <person name="Braus-Stromeyer S.A."/>
            <person name="Caldana C."/>
            <person name="Canovas D."/>
            <person name="Cerqueira G.C."/>
            <person name="Chen F."/>
            <person name="Chen W."/>
            <person name="Choi C."/>
            <person name="Clum A."/>
            <person name="Dos Santos R.A."/>
            <person name="Damasio A.R."/>
            <person name="Diallinas G."/>
            <person name="Emri T."/>
            <person name="Fekete E."/>
            <person name="Flipphi M."/>
            <person name="Freyberg S."/>
            <person name="Gallo A."/>
            <person name="Gournas C."/>
            <person name="Habgood R."/>
            <person name="Hainaut M."/>
            <person name="Harispe M.L."/>
            <person name="Henrissat B."/>
            <person name="Hilden K.S."/>
            <person name="Hope R."/>
            <person name="Hossain A."/>
            <person name="Karabika E."/>
            <person name="Karaffa L."/>
            <person name="Karanyi Z."/>
            <person name="Krasevec N."/>
            <person name="Kuo A."/>
            <person name="Kusch H."/>
            <person name="LaButti K."/>
            <person name="Lagendijk E.L."/>
            <person name="Lapidus A."/>
            <person name="Levasseur A."/>
            <person name="Lindquist E."/>
            <person name="Lipzen A."/>
            <person name="Logrieco A.F."/>
            <person name="MacCabe A."/>
            <person name="Maekelae M.R."/>
            <person name="Malavazi I."/>
            <person name="Melin P."/>
            <person name="Meyer V."/>
            <person name="Mielnichuk N."/>
            <person name="Miskei M."/>
            <person name="Molnar A.P."/>
            <person name="Mule G."/>
            <person name="Ngan C.Y."/>
            <person name="Orejas M."/>
            <person name="Orosz E."/>
            <person name="Ouedraogo J.P."/>
            <person name="Overkamp K.M."/>
            <person name="Park H.-S."/>
            <person name="Perrone G."/>
            <person name="Piumi F."/>
            <person name="Punt P.J."/>
            <person name="Ram A.F."/>
            <person name="Ramon A."/>
            <person name="Rauscher S."/>
            <person name="Record E."/>
            <person name="Riano-Pachon D.M."/>
            <person name="Robert V."/>
            <person name="Roehrig J."/>
            <person name="Ruller R."/>
            <person name="Salamov A."/>
            <person name="Salih N.S."/>
            <person name="Samson R.A."/>
            <person name="Sandor E."/>
            <person name="Sanguinetti M."/>
            <person name="Schuetze T."/>
            <person name="Sepcic K."/>
            <person name="Shelest E."/>
            <person name="Sherlock G."/>
            <person name="Sophianopoulou V."/>
            <person name="Squina F.M."/>
            <person name="Sun H."/>
            <person name="Susca A."/>
            <person name="Todd R.B."/>
            <person name="Tsang A."/>
            <person name="Unkles S.E."/>
            <person name="van de Wiele N."/>
            <person name="van Rossen-Uffink D."/>
            <person name="Oliveira J.V."/>
            <person name="Vesth T.C."/>
            <person name="Visser J."/>
            <person name="Yu J.-H."/>
            <person name="Zhou M."/>
            <person name="Andersen M.R."/>
            <person name="Archer D.B."/>
            <person name="Baker S.E."/>
            <person name="Benoit I."/>
            <person name="Brakhage A.A."/>
            <person name="Braus G.H."/>
            <person name="Fischer R."/>
            <person name="Frisvad J.C."/>
            <person name="Goldman G.H."/>
            <person name="Houbraken J."/>
            <person name="Oakley B."/>
            <person name="Pocsi I."/>
            <person name="Scazzocchio C."/>
            <person name="Seiboth B."/>
            <person name="vanKuyk P.A."/>
            <person name="Wortman J."/>
            <person name="Dyer P.S."/>
            <person name="Grigoriev I.V."/>
        </authorList>
    </citation>
    <scope>NUCLEOTIDE SEQUENCE [LARGE SCALE GENOMIC DNA]</scope>
    <source>
        <strain evidence="2">DTO 134E9</strain>
    </source>
</reference>
<dbReference type="EMBL" id="KV878215">
    <property type="protein sequence ID" value="OJJ31803.1"/>
    <property type="molecule type" value="Genomic_DNA"/>
</dbReference>
<evidence type="ECO:0000313" key="2">
    <source>
        <dbReference type="Proteomes" id="UP000184383"/>
    </source>
</evidence>
<protein>
    <submittedName>
        <fullName evidence="1">Uncharacterized protein</fullName>
    </submittedName>
</protein>
<organism evidence="1 2">
    <name type="scientific">Aspergillus wentii DTO 134E9</name>
    <dbReference type="NCBI Taxonomy" id="1073089"/>
    <lineage>
        <taxon>Eukaryota</taxon>
        <taxon>Fungi</taxon>
        <taxon>Dikarya</taxon>
        <taxon>Ascomycota</taxon>
        <taxon>Pezizomycotina</taxon>
        <taxon>Eurotiomycetes</taxon>
        <taxon>Eurotiomycetidae</taxon>
        <taxon>Eurotiales</taxon>
        <taxon>Aspergillaceae</taxon>
        <taxon>Aspergillus</taxon>
        <taxon>Aspergillus subgen. Cremei</taxon>
    </lineage>
</organism>
<keyword evidence="2" id="KW-1185">Reference proteome</keyword>
<accession>A0A1L9RAA6</accession>
<sequence>MYIHRYSRRHQSWGFYTVEGSIKSQPYKEEQGGGMGLSKRVFMYRTSLASPFSFIYFQLGSEREDRRCMLFY</sequence>
<dbReference type="RefSeq" id="XP_040685480.1">
    <property type="nucleotide sequence ID" value="XM_040836109.1"/>
</dbReference>
<dbReference type="VEuPathDB" id="FungiDB:ASPWEDRAFT_43792"/>
<dbReference type="AlphaFoldDB" id="A0A1L9RAA6"/>
<evidence type="ECO:0000313" key="1">
    <source>
        <dbReference type="EMBL" id="OJJ31803.1"/>
    </source>
</evidence>
<dbReference type="GeneID" id="63751957"/>
<proteinExistence type="predicted"/>
<name>A0A1L9RAA6_ASPWE</name>
<gene>
    <name evidence="1" type="ORF">ASPWEDRAFT_43792</name>
</gene>